<dbReference type="Gene3D" id="1.25.40.10">
    <property type="entry name" value="Tetratricopeptide repeat domain"/>
    <property type="match status" value="3"/>
</dbReference>
<evidence type="ECO:0000259" key="9">
    <source>
        <dbReference type="PROSITE" id="PS50109"/>
    </source>
</evidence>
<keyword evidence="7" id="KW-0067">ATP-binding</keyword>
<organism evidence="10 11">
    <name type="scientific">Pedobacter steynii</name>
    <dbReference type="NCBI Taxonomy" id="430522"/>
    <lineage>
        <taxon>Bacteria</taxon>
        <taxon>Pseudomonadati</taxon>
        <taxon>Bacteroidota</taxon>
        <taxon>Sphingobacteriia</taxon>
        <taxon>Sphingobacteriales</taxon>
        <taxon>Sphingobacteriaceae</taxon>
        <taxon>Pedobacter</taxon>
    </lineage>
</organism>
<evidence type="ECO:0000256" key="7">
    <source>
        <dbReference type="ARBA" id="ARBA00022840"/>
    </source>
</evidence>
<gene>
    <name evidence="10" type="ORF">BFS30_21730</name>
</gene>
<dbReference type="Proteomes" id="UP000094313">
    <property type="component" value="Chromosome"/>
</dbReference>
<dbReference type="InterPro" id="IPR005467">
    <property type="entry name" value="His_kinase_dom"/>
</dbReference>
<dbReference type="AlphaFoldDB" id="A0A1D7QLJ7"/>
<dbReference type="Gene3D" id="3.30.450.20">
    <property type="entry name" value="PAS domain"/>
    <property type="match status" value="1"/>
</dbReference>
<dbReference type="GO" id="GO:0004673">
    <property type="term" value="F:protein histidine kinase activity"/>
    <property type="evidence" value="ECO:0007669"/>
    <property type="project" value="UniProtKB-EC"/>
</dbReference>
<evidence type="ECO:0000256" key="3">
    <source>
        <dbReference type="ARBA" id="ARBA00022553"/>
    </source>
</evidence>
<dbReference type="EC" id="2.7.13.3" evidence="2"/>
<dbReference type="Pfam" id="PF13181">
    <property type="entry name" value="TPR_8"/>
    <property type="match status" value="1"/>
</dbReference>
<keyword evidence="8" id="KW-0812">Transmembrane</keyword>
<keyword evidence="5" id="KW-0547">Nucleotide-binding</keyword>
<evidence type="ECO:0000256" key="5">
    <source>
        <dbReference type="ARBA" id="ARBA00022741"/>
    </source>
</evidence>
<dbReference type="GO" id="GO:0005524">
    <property type="term" value="F:ATP binding"/>
    <property type="evidence" value="ECO:0007669"/>
    <property type="project" value="UniProtKB-KW"/>
</dbReference>
<dbReference type="InterPro" id="IPR003594">
    <property type="entry name" value="HATPase_dom"/>
</dbReference>
<evidence type="ECO:0000256" key="8">
    <source>
        <dbReference type="SAM" id="Phobius"/>
    </source>
</evidence>
<dbReference type="Pfam" id="PF02518">
    <property type="entry name" value="HATPase_c"/>
    <property type="match status" value="1"/>
</dbReference>
<dbReference type="SUPFAM" id="SSF55874">
    <property type="entry name" value="ATPase domain of HSP90 chaperone/DNA topoisomerase II/histidine kinase"/>
    <property type="match status" value="1"/>
</dbReference>
<keyword evidence="4" id="KW-0808">Transferase</keyword>
<keyword evidence="8" id="KW-1133">Transmembrane helix</keyword>
<proteinExistence type="predicted"/>
<dbReference type="EMBL" id="CP017141">
    <property type="protein sequence ID" value="AOM79546.1"/>
    <property type="molecule type" value="Genomic_DNA"/>
</dbReference>
<feature type="transmembrane region" description="Helical" evidence="8">
    <location>
        <begin position="547"/>
        <end position="566"/>
    </location>
</feature>
<keyword evidence="8" id="KW-0472">Membrane</keyword>
<dbReference type="SUPFAM" id="SSF48452">
    <property type="entry name" value="TPR-like"/>
    <property type="match status" value="2"/>
</dbReference>
<dbReference type="InterPro" id="IPR019734">
    <property type="entry name" value="TPR_rpt"/>
</dbReference>
<dbReference type="Pfam" id="PF07568">
    <property type="entry name" value="HisKA_2"/>
    <property type="match status" value="1"/>
</dbReference>
<protein>
    <recommendedName>
        <fullName evidence="2">histidine kinase</fullName>
        <ecNumber evidence="2">2.7.13.3</ecNumber>
    </recommendedName>
</protein>
<dbReference type="InterPro" id="IPR011495">
    <property type="entry name" value="Sig_transdc_His_kin_sub2_dim/P"/>
</dbReference>
<evidence type="ECO:0000256" key="4">
    <source>
        <dbReference type="ARBA" id="ARBA00022679"/>
    </source>
</evidence>
<comment type="catalytic activity">
    <reaction evidence="1">
        <text>ATP + protein L-histidine = ADP + protein N-phospho-L-histidine.</text>
        <dbReference type="EC" id="2.7.13.3"/>
    </reaction>
</comment>
<evidence type="ECO:0000256" key="6">
    <source>
        <dbReference type="ARBA" id="ARBA00022777"/>
    </source>
</evidence>
<evidence type="ECO:0000313" key="11">
    <source>
        <dbReference type="Proteomes" id="UP000094313"/>
    </source>
</evidence>
<dbReference type="PANTHER" id="PTHR41523:SF8">
    <property type="entry name" value="ETHYLENE RESPONSE SENSOR PROTEIN"/>
    <property type="match status" value="1"/>
</dbReference>
<keyword evidence="6" id="KW-0418">Kinase</keyword>
<keyword evidence="11" id="KW-1185">Reference proteome</keyword>
<dbReference type="PANTHER" id="PTHR41523">
    <property type="entry name" value="TWO-COMPONENT SYSTEM SENSOR PROTEIN"/>
    <property type="match status" value="1"/>
</dbReference>
<evidence type="ECO:0000256" key="2">
    <source>
        <dbReference type="ARBA" id="ARBA00012438"/>
    </source>
</evidence>
<name>A0A1D7QLJ7_9SPHI</name>
<reference evidence="10 11" key="1">
    <citation type="submission" date="2016-08" db="EMBL/GenBank/DDBJ databases">
        <authorList>
            <person name="Seilhamer J.J."/>
        </authorList>
    </citation>
    <scope>NUCLEOTIDE SEQUENCE [LARGE SCALE GENOMIC DNA]</scope>
    <source>
        <strain evidence="10 11">DX4</strain>
    </source>
</reference>
<accession>A0A1D7QLJ7</accession>
<dbReference type="Gene3D" id="3.30.565.10">
    <property type="entry name" value="Histidine kinase-like ATPase, C-terminal domain"/>
    <property type="match status" value="1"/>
</dbReference>
<dbReference type="KEGG" id="psty:BFS30_21730"/>
<dbReference type="SMART" id="SM00387">
    <property type="entry name" value="HATPase_c"/>
    <property type="match status" value="1"/>
</dbReference>
<evidence type="ECO:0000313" key="10">
    <source>
        <dbReference type="EMBL" id="AOM79546.1"/>
    </source>
</evidence>
<keyword evidence="3" id="KW-0597">Phosphoprotein</keyword>
<dbReference type="InterPro" id="IPR011990">
    <property type="entry name" value="TPR-like_helical_dom_sf"/>
</dbReference>
<sequence>MSGVAQTNLRNSLPELRTLLSKQKDAANRSHYQIKLSRFYLYNKSGTKQNLDSAYFFALAATENSKNGHGSEGSKESRTVLSEVLLRKGATKAALAQTSGMDGLTIARMLINAGSYFVYKRGEHKGDLDTAFRFLQQAKKIAGSKNALKLVHEAELYLCDLYREGGQREKSDQHFAQLLKDCEATGDDELAAATASRIGDHLPFSSEKIRFYERALMYYKKIGQTEQEIGMEKGIADVNLNLGKLKLAEQQLLSVLKRYQKLGYKNLQFTYDLLSAINQFSGSQKAALSYAISAIEFMELTESDASAGYFYSNLARIYGDLGDTQRSISYFLKAVEWTDPRESDAKLTAVKNLADQLIIQGKIHEVFKVLDSNIPKVEPSELGRMIIAGIRGKCYEALKNNPLAETHFLEMIRWEKKIPGHFFHKAEGFYSIGSFYMHTKSFANARTYFNKIALLPAGTYPLSKIKNVYLSLYQLDSATNRLDSAIVHYKLYKLISDSLLNASANRTISEMALRYQSKQQEKDNQLLRKESILQLGKLQKADLTNKITFAGIAALLLIIGLVYRNYHHRKKANQQLLAQQQIITHKNHSLELLLESQEKLLNEKEWLIKEIHHRIKNNLQVVASLLNSQLNYLDNEEARLAIKDSQNRIQSISLIHQKLFQSEDLNIVDIHAYIHDLVKFLCDTFHVGQRINFLIEVPKISFDITQATPLGLIVNEAITNIIKYAFPNNSPGETHISLSKNPNERYTFRISDNGIGLPQDLDQSKTMGMTLIRGLAEQLGGTAEIVSDKGLSISIEFDLVPTEK</sequence>
<dbReference type="InterPro" id="IPR036890">
    <property type="entry name" value="HATPase_C_sf"/>
</dbReference>
<evidence type="ECO:0000256" key="1">
    <source>
        <dbReference type="ARBA" id="ARBA00000085"/>
    </source>
</evidence>
<feature type="domain" description="Histidine kinase" evidence="9">
    <location>
        <begin position="610"/>
        <end position="801"/>
    </location>
</feature>
<dbReference type="PROSITE" id="PS50109">
    <property type="entry name" value="HIS_KIN"/>
    <property type="match status" value="1"/>
</dbReference>